<keyword evidence="2" id="KW-0969">Cilium</keyword>
<sequence length="100" mass="11596">DHAHPVQRVSLRTQLRPHRAGRQHAGHGDHPRRRHQVRRHRGAARGRRGHPRLPRRCHRRERSALRRPRAPPDPGRAPVPERSASPRPGPRPGHRIRGEL</sequence>
<keyword evidence="2" id="KW-0282">Flagellum</keyword>
<dbReference type="AlphaFoldDB" id="A0A6J4LQH8"/>
<reference evidence="2" key="1">
    <citation type="submission" date="2020-02" db="EMBL/GenBank/DDBJ databases">
        <authorList>
            <person name="Meier V. D."/>
        </authorList>
    </citation>
    <scope>NUCLEOTIDE SEQUENCE</scope>
    <source>
        <strain evidence="2">AVDCRST_MAG24</strain>
    </source>
</reference>
<protein>
    <submittedName>
        <fullName evidence="2">Flagellar protein FlbD</fullName>
    </submittedName>
</protein>
<feature type="non-terminal residue" evidence="2">
    <location>
        <position position="1"/>
    </location>
</feature>
<evidence type="ECO:0000313" key="2">
    <source>
        <dbReference type="EMBL" id="CAA9339547.1"/>
    </source>
</evidence>
<evidence type="ECO:0000256" key="1">
    <source>
        <dbReference type="SAM" id="MobiDB-lite"/>
    </source>
</evidence>
<feature type="compositionally biased region" description="Basic residues" evidence="1">
    <location>
        <begin position="15"/>
        <end position="69"/>
    </location>
</feature>
<proteinExistence type="predicted"/>
<name>A0A6J4LQH8_9ACTN</name>
<feature type="non-terminal residue" evidence="2">
    <location>
        <position position="100"/>
    </location>
</feature>
<accession>A0A6J4LQH8</accession>
<organism evidence="2">
    <name type="scientific">uncultured Nocardioidaceae bacterium</name>
    <dbReference type="NCBI Taxonomy" id="253824"/>
    <lineage>
        <taxon>Bacteria</taxon>
        <taxon>Bacillati</taxon>
        <taxon>Actinomycetota</taxon>
        <taxon>Actinomycetes</taxon>
        <taxon>Propionibacteriales</taxon>
        <taxon>Nocardioidaceae</taxon>
        <taxon>environmental samples</taxon>
    </lineage>
</organism>
<dbReference type="EMBL" id="CADCUF010000183">
    <property type="protein sequence ID" value="CAA9339547.1"/>
    <property type="molecule type" value="Genomic_DNA"/>
</dbReference>
<keyword evidence="2" id="KW-0966">Cell projection</keyword>
<gene>
    <name evidence="2" type="ORF">AVDCRST_MAG24-1212</name>
</gene>
<feature type="region of interest" description="Disordered" evidence="1">
    <location>
        <begin position="1"/>
        <end position="100"/>
    </location>
</feature>